<sequence length="124" mass="13869">MSEIPLFLSMGLELLLPIVKQCVDLKSGTISKEIINECDNRFEALRMMEIFVDRKLNITNTEKSGATDAAGYTSGARVNADLQNEWNLRIHSLLALHVVIDEKDSFLLPAGFMSTKIVKELKNS</sequence>
<name>A0A084WHY6_ANOSI</name>
<proteinExistence type="predicted"/>
<organism evidence="1">
    <name type="scientific">Anopheles sinensis</name>
    <name type="common">Mosquito</name>
    <dbReference type="NCBI Taxonomy" id="74873"/>
    <lineage>
        <taxon>Eukaryota</taxon>
        <taxon>Metazoa</taxon>
        <taxon>Ecdysozoa</taxon>
        <taxon>Arthropoda</taxon>
        <taxon>Hexapoda</taxon>
        <taxon>Insecta</taxon>
        <taxon>Pterygota</taxon>
        <taxon>Neoptera</taxon>
        <taxon>Endopterygota</taxon>
        <taxon>Diptera</taxon>
        <taxon>Nematocera</taxon>
        <taxon>Culicoidea</taxon>
        <taxon>Culicidae</taxon>
        <taxon>Anophelinae</taxon>
        <taxon>Anopheles</taxon>
    </lineage>
</organism>
<evidence type="ECO:0000313" key="1">
    <source>
        <dbReference type="EMBL" id="KFB49830.1"/>
    </source>
</evidence>
<evidence type="ECO:0000313" key="2">
    <source>
        <dbReference type="EnsemblMetazoa" id="ASIC017851-PA"/>
    </source>
</evidence>
<reference evidence="1 3" key="1">
    <citation type="journal article" date="2014" name="BMC Genomics">
        <title>Genome sequence of Anopheles sinensis provides insight into genetics basis of mosquito competence for malaria parasites.</title>
        <authorList>
            <person name="Zhou D."/>
            <person name="Zhang D."/>
            <person name="Ding G."/>
            <person name="Shi L."/>
            <person name="Hou Q."/>
            <person name="Ye Y."/>
            <person name="Xu Y."/>
            <person name="Zhou H."/>
            <person name="Xiong C."/>
            <person name="Li S."/>
            <person name="Yu J."/>
            <person name="Hong S."/>
            <person name="Yu X."/>
            <person name="Zou P."/>
            <person name="Chen C."/>
            <person name="Chang X."/>
            <person name="Wang W."/>
            <person name="Lv Y."/>
            <person name="Sun Y."/>
            <person name="Ma L."/>
            <person name="Shen B."/>
            <person name="Zhu C."/>
        </authorList>
    </citation>
    <scope>NUCLEOTIDE SEQUENCE [LARGE SCALE GENOMIC DNA]</scope>
</reference>
<evidence type="ECO:0000313" key="3">
    <source>
        <dbReference type="Proteomes" id="UP000030765"/>
    </source>
</evidence>
<reference evidence="2" key="2">
    <citation type="submission" date="2020-05" db="UniProtKB">
        <authorList>
            <consortium name="EnsemblMetazoa"/>
        </authorList>
    </citation>
    <scope>IDENTIFICATION</scope>
</reference>
<dbReference type="STRING" id="74873.A0A084WHY6"/>
<gene>
    <name evidence="1" type="ORF">ZHAS_00017851</name>
</gene>
<dbReference type="EMBL" id="ATLV01023897">
    <property type="status" value="NOT_ANNOTATED_CDS"/>
    <property type="molecule type" value="Genomic_DNA"/>
</dbReference>
<protein>
    <submittedName>
        <fullName evidence="1">AGAP012173-PA-like protein</fullName>
    </submittedName>
</protein>
<dbReference type="EMBL" id="KE525347">
    <property type="protein sequence ID" value="KFB49830.1"/>
    <property type="molecule type" value="Genomic_DNA"/>
</dbReference>
<dbReference type="VEuPathDB" id="VectorBase:ASIS008587"/>
<dbReference type="EnsemblMetazoa" id="ASIC017851-RA">
    <property type="protein sequence ID" value="ASIC017851-PA"/>
    <property type="gene ID" value="ASIC017851"/>
</dbReference>
<dbReference type="AlphaFoldDB" id="A0A084WHY6"/>
<dbReference type="Proteomes" id="UP000030765">
    <property type="component" value="Unassembled WGS sequence"/>
</dbReference>
<accession>A0A084WHY6</accession>
<keyword evidence="3" id="KW-1185">Reference proteome</keyword>
<dbReference type="VEuPathDB" id="VectorBase:ASIC017851"/>